<dbReference type="AlphaFoldDB" id="A0A0E4BML0"/>
<evidence type="ECO:0000313" key="2">
    <source>
        <dbReference type="EMBL" id="BAR55567.1"/>
    </source>
</evidence>
<organism evidence="2 3">
    <name type="scientific">Bradyrhizobium diazoefficiens</name>
    <dbReference type="NCBI Taxonomy" id="1355477"/>
    <lineage>
        <taxon>Bacteria</taxon>
        <taxon>Pseudomonadati</taxon>
        <taxon>Pseudomonadota</taxon>
        <taxon>Alphaproteobacteria</taxon>
        <taxon>Hyphomicrobiales</taxon>
        <taxon>Nitrobacteraceae</taxon>
        <taxon>Bradyrhizobium</taxon>
    </lineage>
</organism>
<dbReference type="InterPro" id="IPR036938">
    <property type="entry name" value="PAP2/HPO_sf"/>
</dbReference>
<proteinExistence type="predicted"/>
<dbReference type="Pfam" id="PF01569">
    <property type="entry name" value="PAP2"/>
    <property type="match status" value="1"/>
</dbReference>
<dbReference type="InterPro" id="IPR000326">
    <property type="entry name" value="PAP2/HPO"/>
</dbReference>
<evidence type="ECO:0000313" key="3">
    <source>
        <dbReference type="Proteomes" id="UP000063308"/>
    </source>
</evidence>
<name>A0A0E4BML0_9BRAD</name>
<feature type="domain" description="Phosphatidic acid phosphatase type 2/haloperoxidase" evidence="1">
    <location>
        <begin position="68"/>
        <end position="179"/>
    </location>
</feature>
<dbReference type="CDD" id="cd01610">
    <property type="entry name" value="PAP2_like"/>
    <property type="match status" value="1"/>
</dbReference>
<dbReference type="SUPFAM" id="SSF48317">
    <property type="entry name" value="Acid phosphatase/Vanadium-dependent haloperoxidase"/>
    <property type="match status" value="1"/>
</dbReference>
<accession>A0A0E4BML0</accession>
<dbReference type="Proteomes" id="UP000063308">
    <property type="component" value="Chromosome"/>
</dbReference>
<evidence type="ECO:0000259" key="1">
    <source>
        <dbReference type="Pfam" id="PF01569"/>
    </source>
</evidence>
<gene>
    <name evidence="2" type="ORF">NK6_2386</name>
</gene>
<reference evidence="2 3" key="1">
    <citation type="submission" date="2014-11" db="EMBL/GenBank/DDBJ databases">
        <title>Symbiosis island explosion on the genome of extra-slow-growing strains of soybean bradyrhizobia with massive insertion sequences.</title>
        <authorList>
            <person name="Iida T."/>
            <person name="Minamisawa K."/>
        </authorList>
    </citation>
    <scope>NUCLEOTIDE SEQUENCE [LARGE SCALE GENOMIC DNA]</scope>
    <source>
        <strain evidence="2 3">NK6</strain>
    </source>
</reference>
<dbReference type="Gene3D" id="1.20.144.10">
    <property type="entry name" value="Phosphatidic acid phosphatase type 2/haloperoxidase"/>
    <property type="match status" value="1"/>
</dbReference>
<sequence>MSLLTVKPTKIDERIARTVARKTNRRAETVARGLTWGADEKILLALAAAGWILSRTQGEPLRRAGNHALLVAAAASVLPHLLKSVFDQTRPDRKTVLGHVHGISFSGKREDAFPSGHALHMGALASAAGPLPAGPRRAIRALAVGLCLTRIVVLAHWASDVVAGFALGAALERMLRLWTGYPVKETDNAAT</sequence>
<protein>
    <recommendedName>
        <fullName evidence="1">Phosphatidic acid phosphatase type 2/haloperoxidase domain-containing protein</fullName>
    </recommendedName>
</protein>
<dbReference type="EMBL" id="AP014685">
    <property type="protein sequence ID" value="BAR55567.1"/>
    <property type="molecule type" value="Genomic_DNA"/>
</dbReference>